<gene>
    <name evidence="4" type="ORF">CAEBREN_22954</name>
</gene>
<dbReference type="OrthoDB" id="10063355at2759"/>
<feature type="region of interest" description="Disordered" evidence="1">
    <location>
        <begin position="1"/>
        <end position="23"/>
    </location>
</feature>
<dbReference type="AlphaFoldDB" id="G0M8S9"/>
<dbReference type="InterPro" id="IPR029070">
    <property type="entry name" value="Chitinase_insertion_sf"/>
</dbReference>
<dbReference type="Proteomes" id="UP000008068">
    <property type="component" value="Unassembled WGS sequence"/>
</dbReference>
<dbReference type="SUPFAM" id="SSF51445">
    <property type="entry name" value="(Trans)glycosidases"/>
    <property type="match status" value="1"/>
</dbReference>
<dbReference type="GO" id="GO:0005975">
    <property type="term" value="P:carbohydrate metabolic process"/>
    <property type="evidence" value="ECO:0007669"/>
    <property type="project" value="InterPro"/>
</dbReference>
<dbReference type="Pfam" id="PF00704">
    <property type="entry name" value="Glyco_hydro_18"/>
    <property type="match status" value="1"/>
</dbReference>
<keyword evidence="2" id="KW-0472">Membrane</keyword>
<proteinExistence type="predicted"/>
<name>G0M8S9_CAEBE</name>
<dbReference type="InterPro" id="IPR001223">
    <property type="entry name" value="Glyco_hydro18_cat"/>
</dbReference>
<dbReference type="PANTHER" id="PTHR46073">
    <property type="entry name" value="CHITINASE"/>
    <property type="match status" value="1"/>
</dbReference>
<dbReference type="InParanoid" id="G0M8S9"/>
<dbReference type="Gene3D" id="3.20.20.80">
    <property type="entry name" value="Glycosidases"/>
    <property type="match status" value="1"/>
</dbReference>
<feature type="domain" description="GH18" evidence="3">
    <location>
        <begin position="86"/>
        <end position="434"/>
    </location>
</feature>
<keyword evidence="5" id="KW-1185">Reference proteome</keyword>
<dbReference type="PANTHER" id="PTHR46073:SF12">
    <property type="entry name" value="GH18 DOMAIN-CONTAINING PROTEIN"/>
    <property type="match status" value="1"/>
</dbReference>
<sequence>MADATNTGAGESDSMIMSSENANDAPKPKKSIKMFQFFVMCLALIIGLSLMSFGASRFVNFNVEKSIVRFTMGNAPIIYEPARDCGKRITAWSHLGSPVRLTKQQLSMLTHVILYPMYIQENGTLTFEDEEQKKNFAKYVSMAKKSNVKALMSTDGHYETKNIAAVTANAEKRKVLVDSIILLVNEYQLDGVDVYWKYPKTKEDFLNLIALCKDLKEVFDQYSRRIILSHLIPPASITANTGYVNLQKKVIEIVDFVNVDVNGNYGYWIKDREHLVGPAAPLYSGHGVGWNVNVNTIMQKFSCLMNSSEKLNMMVNIDSFRWDNVIRPVNDTETLWMTADPENGKYTGRWIWWRDLNSKGYDVKNASWNQESRTPYIWNSEKREYLSFENEISLQEKMKYASEKNIGGVTFWELRSDDDSNTLLEVVKSKFGCVGADRTIVKYECEEV</sequence>
<dbReference type="SMART" id="SM00636">
    <property type="entry name" value="Glyco_18"/>
    <property type="match status" value="1"/>
</dbReference>
<evidence type="ECO:0000313" key="4">
    <source>
        <dbReference type="EMBL" id="EGT30806.1"/>
    </source>
</evidence>
<evidence type="ECO:0000256" key="2">
    <source>
        <dbReference type="SAM" id="Phobius"/>
    </source>
</evidence>
<keyword evidence="2" id="KW-1133">Transmembrane helix</keyword>
<keyword evidence="2" id="KW-0812">Transmembrane</keyword>
<dbReference type="HOGENOM" id="CLU_002833_0_1_1"/>
<dbReference type="InterPro" id="IPR011583">
    <property type="entry name" value="Chitinase_II/V-like_cat"/>
</dbReference>
<dbReference type="PROSITE" id="PS51910">
    <property type="entry name" value="GH18_2"/>
    <property type="match status" value="1"/>
</dbReference>
<organism evidence="5">
    <name type="scientific">Caenorhabditis brenneri</name>
    <name type="common">Nematode worm</name>
    <dbReference type="NCBI Taxonomy" id="135651"/>
    <lineage>
        <taxon>Eukaryota</taxon>
        <taxon>Metazoa</taxon>
        <taxon>Ecdysozoa</taxon>
        <taxon>Nematoda</taxon>
        <taxon>Chromadorea</taxon>
        <taxon>Rhabditida</taxon>
        <taxon>Rhabditina</taxon>
        <taxon>Rhabditomorpha</taxon>
        <taxon>Rhabditoidea</taxon>
        <taxon>Rhabditidae</taxon>
        <taxon>Peloderinae</taxon>
        <taxon>Caenorhabditis</taxon>
    </lineage>
</organism>
<accession>G0M8S9</accession>
<feature type="compositionally biased region" description="Polar residues" evidence="1">
    <location>
        <begin position="1"/>
        <end position="22"/>
    </location>
</feature>
<reference evidence="5" key="1">
    <citation type="submission" date="2011-07" db="EMBL/GenBank/DDBJ databases">
        <authorList>
            <consortium name="Caenorhabditis brenneri Sequencing and Analysis Consortium"/>
            <person name="Wilson R.K."/>
        </authorList>
    </citation>
    <scope>NUCLEOTIDE SEQUENCE [LARGE SCALE GENOMIC DNA]</scope>
    <source>
        <strain evidence="5">PB2801</strain>
    </source>
</reference>
<evidence type="ECO:0000259" key="3">
    <source>
        <dbReference type="PROSITE" id="PS51910"/>
    </source>
</evidence>
<dbReference type="STRING" id="135651.G0M8S9"/>
<protein>
    <recommendedName>
        <fullName evidence="3">GH18 domain-containing protein</fullName>
    </recommendedName>
</protein>
<evidence type="ECO:0000256" key="1">
    <source>
        <dbReference type="SAM" id="MobiDB-lite"/>
    </source>
</evidence>
<dbReference type="eggNOG" id="KOG2806">
    <property type="taxonomic scope" value="Eukaryota"/>
</dbReference>
<dbReference type="EMBL" id="GL379787">
    <property type="protein sequence ID" value="EGT30806.1"/>
    <property type="molecule type" value="Genomic_DNA"/>
</dbReference>
<dbReference type="Gene3D" id="3.10.50.10">
    <property type="match status" value="1"/>
</dbReference>
<dbReference type="GO" id="GO:0008061">
    <property type="term" value="F:chitin binding"/>
    <property type="evidence" value="ECO:0007669"/>
    <property type="project" value="InterPro"/>
</dbReference>
<evidence type="ECO:0000313" key="5">
    <source>
        <dbReference type="Proteomes" id="UP000008068"/>
    </source>
</evidence>
<feature type="transmembrane region" description="Helical" evidence="2">
    <location>
        <begin position="37"/>
        <end position="59"/>
    </location>
</feature>
<dbReference type="InterPro" id="IPR017853">
    <property type="entry name" value="GH"/>
</dbReference>